<feature type="compositionally biased region" description="Basic and acidic residues" evidence="2">
    <location>
        <begin position="34"/>
        <end position="43"/>
    </location>
</feature>
<feature type="compositionally biased region" description="Basic residues" evidence="2">
    <location>
        <begin position="1"/>
        <end position="14"/>
    </location>
</feature>
<dbReference type="RefSeq" id="WP_149788518.1">
    <property type="nucleotide sequence ID" value="NZ_FNIO01000004.1"/>
</dbReference>
<accession>A0A1H0I996</accession>
<gene>
    <name evidence="4" type="ORF">SAMN05444142_10482</name>
</gene>
<evidence type="ECO:0000256" key="2">
    <source>
        <dbReference type="SAM" id="MobiDB-lite"/>
    </source>
</evidence>
<evidence type="ECO:0000313" key="4">
    <source>
        <dbReference type="EMBL" id="SHK24514.1"/>
    </source>
</evidence>
<dbReference type="GO" id="GO:0005886">
    <property type="term" value="C:plasma membrane"/>
    <property type="evidence" value="ECO:0007669"/>
    <property type="project" value="TreeGrafter"/>
</dbReference>
<organism evidence="4 5">
    <name type="scientific">Lutimaribacter pacificus</name>
    <dbReference type="NCBI Taxonomy" id="391948"/>
    <lineage>
        <taxon>Bacteria</taxon>
        <taxon>Pseudomonadati</taxon>
        <taxon>Pseudomonadota</taxon>
        <taxon>Alphaproteobacteria</taxon>
        <taxon>Rhodobacterales</taxon>
        <taxon>Roseobacteraceae</taxon>
        <taxon>Lutimaribacter</taxon>
    </lineage>
</organism>
<reference evidence="4 5" key="1">
    <citation type="submission" date="2016-11" db="EMBL/GenBank/DDBJ databases">
        <authorList>
            <person name="Varghese N."/>
            <person name="Submissions S."/>
        </authorList>
    </citation>
    <scope>NUCLEOTIDE SEQUENCE [LARGE SCALE GENOMIC DNA]</scope>
    <source>
        <strain evidence="4 5">DSM 29620</strain>
    </source>
</reference>
<keyword evidence="3" id="KW-0812">Transmembrane</keyword>
<dbReference type="EMBL" id="FQZZ01000004">
    <property type="protein sequence ID" value="SHK24514.1"/>
    <property type="molecule type" value="Genomic_DNA"/>
</dbReference>
<keyword evidence="5" id="KW-1185">Reference proteome</keyword>
<proteinExistence type="predicted"/>
<dbReference type="PANTHER" id="PTHR32309">
    <property type="entry name" value="TYROSINE-PROTEIN KINASE"/>
    <property type="match status" value="1"/>
</dbReference>
<dbReference type="AlphaFoldDB" id="A0A1H0I996"/>
<feature type="compositionally biased region" description="Pro residues" evidence="2">
    <location>
        <begin position="44"/>
        <end position="54"/>
    </location>
</feature>
<evidence type="ECO:0000256" key="3">
    <source>
        <dbReference type="SAM" id="Phobius"/>
    </source>
</evidence>
<dbReference type="PANTHER" id="PTHR32309:SF13">
    <property type="entry name" value="FERRIC ENTEROBACTIN TRANSPORT PROTEIN FEPE"/>
    <property type="match status" value="1"/>
</dbReference>
<dbReference type="InterPro" id="IPR050445">
    <property type="entry name" value="Bact_polysacc_biosynth/exp"/>
</dbReference>
<protein>
    <submittedName>
        <fullName evidence="4">Capsular polysaccharide transport system permease protein</fullName>
    </submittedName>
</protein>
<evidence type="ECO:0000313" key="5">
    <source>
        <dbReference type="Proteomes" id="UP000324252"/>
    </source>
</evidence>
<feature type="transmembrane region" description="Helical" evidence="3">
    <location>
        <begin position="200"/>
        <end position="223"/>
    </location>
</feature>
<keyword evidence="1" id="KW-0175">Coiled coil</keyword>
<dbReference type="Proteomes" id="UP000324252">
    <property type="component" value="Unassembled WGS sequence"/>
</dbReference>
<feature type="region of interest" description="Disordered" evidence="2">
    <location>
        <begin position="1"/>
        <end position="66"/>
    </location>
</feature>
<name>A0A1H0I996_9RHOB</name>
<keyword evidence="3" id="KW-0472">Membrane</keyword>
<feature type="coiled-coil region" evidence="1">
    <location>
        <begin position="349"/>
        <end position="395"/>
    </location>
</feature>
<keyword evidence="3" id="KW-1133">Transmembrane helix</keyword>
<sequence>MTTKPKARKFRIRRSGPDAMAPRPHNTAAAPDKPAQDAPREVPRPGPAAAPQPEPARSGQVASARETAVDARIDAIRREGLTGRQLRMARRVAQKHGLAPTSDFDAVRLLREAGIDPFQRSTMLELVVPEGEHGTGEGGVQPMNGLQMATAKVPADRVQLPQTMPAGETLPSTEIAPAERRASEIRNIQRDIARRRRRKLALLLTRLSFFVLLPTVICGWYFYTIATPMYATKSEFLVMQADSQGGSGLGGLLSGTQFATNQDSIATQSYLQSRDAMQRLNTDMAFKAHFSQQFIDPVQRLSDGASDEAAYKLFKKNVKIGYDPTEGVIRMEVVAADPAVSADFSHHLIDYAEERVDQLSREKREDQMKDARQSLETAKLERREAQAALVALQESTILDPEGEIASIRSLIGTLEAQLVEKKLELNGQLTNTRPNRARVDSLRTEITLIQDELAQQNSRLTDATEGENSLAQKASEIQMAQADLATADLFLQSALQNMKQTELEANRQVRYLTTSVEPVAPDAPTYPRKFENTILAFLIFSGIYLMVSLTASILREQVSS</sequence>
<dbReference type="GO" id="GO:0004713">
    <property type="term" value="F:protein tyrosine kinase activity"/>
    <property type="evidence" value="ECO:0007669"/>
    <property type="project" value="TreeGrafter"/>
</dbReference>
<feature type="transmembrane region" description="Helical" evidence="3">
    <location>
        <begin position="534"/>
        <end position="554"/>
    </location>
</feature>
<evidence type="ECO:0000256" key="1">
    <source>
        <dbReference type="SAM" id="Coils"/>
    </source>
</evidence>
<dbReference type="OrthoDB" id="7810642at2"/>